<sequence>MKLASFGRAVDLAVIVFVSSVIAHVFNTIVSFGYFKQVLGHSPGPCRAINVNGSEDVEILSNGMALFSSGLRYTVQLTTDPIINQRTGNIYLLDLNEHEPEPMIVTLKSFNRSDFNPHGISIYEDPTTGQVTFFVVNHKHNDQAVEIFSFDKKKKCMYHRRTVVDGKMYSPNDILAVGPESFYVTNDHYFHFSRPFLRMLEVAFLNIFLRSNVVYYDGSKSHLAVTGLVGPNGIIFDRSKRYVLVSAGFSNAIHVYKRQRDNSLLLSQKINIGTHADNINVDIDTGSFWIAGVPKGLDFAEYTRNLKHPAPSQVLNLRLNEERSGAIPFPDYELREVYLNDGREHRGSTSAAHFRGKLLIGGIYDKMLMCEVRAF</sequence>
<dbReference type="InterPro" id="IPR002640">
    <property type="entry name" value="Arylesterase"/>
</dbReference>
<feature type="binding site" evidence="6">
    <location>
        <position position="55"/>
    </location>
    <ligand>
        <name>Ca(2+)</name>
        <dbReference type="ChEBI" id="CHEBI:29108"/>
        <label>1</label>
        <note>catalytic</note>
    </ligand>
</feature>
<feature type="transmembrane region" description="Helical" evidence="9">
    <location>
        <begin position="12"/>
        <end position="35"/>
    </location>
</feature>
<dbReference type="PANTHER" id="PTHR11799">
    <property type="entry name" value="PARAOXONASE"/>
    <property type="match status" value="1"/>
</dbReference>
<comment type="catalytic activity">
    <reaction evidence="8">
        <text>a phenyl acetate + H2O = a phenol + acetate + H(+)</text>
        <dbReference type="Rhea" id="RHEA:17309"/>
        <dbReference type="ChEBI" id="CHEBI:15377"/>
        <dbReference type="ChEBI" id="CHEBI:15378"/>
        <dbReference type="ChEBI" id="CHEBI:30089"/>
        <dbReference type="ChEBI" id="CHEBI:33853"/>
        <dbReference type="ChEBI" id="CHEBI:140310"/>
        <dbReference type="EC" id="3.1.1.2"/>
    </reaction>
</comment>
<evidence type="ECO:0000256" key="2">
    <source>
        <dbReference type="ARBA" id="ARBA00022801"/>
    </source>
</evidence>
<dbReference type="KEGG" id="aten:116292657"/>
<dbReference type="InterPro" id="IPR011042">
    <property type="entry name" value="6-blade_b-propeller_TolB-like"/>
</dbReference>
<keyword evidence="3 7" id="KW-1015">Disulfide bond</keyword>
<dbReference type="OrthoDB" id="423498at2759"/>
<dbReference type="GO" id="GO:0046872">
    <property type="term" value="F:metal ion binding"/>
    <property type="evidence" value="ECO:0007669"/>
    <property type="project" value="UniProtKB-KW"/>
</dbReference>
<keyword evidence="10" id="KW-1185">Reference proteome</keyword>
<evidence type="ECO:0000256" key="1">
    <source>
        <dbReference type="ARBA" id="ARBA00008595"/>
    </source>
</evidence>
<feature type="active site" description="Proton acceptor" evidence="5">
    <location>
        <position position="118"/>
    </location>
</feature>
<keyword evidence="2 8" id="KW-0378">Hydrolase</keyword>
<dbReference type="GeneID" id="116292657"/>
<feature type="binding site" evidence="6">
    <location>
        <position position="173"/>
    </location>
    <ligand>
        <name>Ca(2+)</name>
        <dbReference type="ChEBI" id="CHEBI:29108"/>
        <label>1</label>
        <note>catalytic</note>
    </ligand>
</feature>
<feature type="binding site" evidence="6">
    <location>
        <position position="278"/>
    </location>
    <ligand>
        <name>Ca(2+)</name>
        <dbReference type="ChEBI" id="CHEBI:29108"/>
        <label>1</label>
        <note>catalytic</note>
    </ligand>
</feature>
<keyword evidence="9" id="KW-0812">Transmembrane</keyword>
<evidence type="ECO:0000256" key="7">
    <source>
        <dbReference type="PIRSR" id="PIRSR602640-3"/>
    </source>
</evidence>
<keyword evidence="4 8" id="KW-0325">Glycoprotein</keyword>
<keyword evidence="6 8" id="KW-0479">Metal-binding</keyword>
<dbReference type="AlphaFoldDB" id="A0A6P8HJ43"/>
<accession>A0A6P8HJ43</accession>
<dbReference type="Gene3D" id="2.120.10.30">
    <property type="entry name" value="TolB, C-terminal domain"/>
    <property type="match status" value="1"/>
</dbReference>
<dbReference type="Pfam" id="PF01731">
    <property type="entry name" value="Arylesterase"/>
    <property type="match status" value="1"/>
</dbReference>
<name>A0A6P8HJ43_ACTTE</name>
<dbReference type="PRINTS" id="PR01785">
    <property type="entry name" value="PARAOXONASE"/>
</dbReference>
<feature type="binding site" evidence="6">
    <location>
        <position position="277"/>
    </location>
    <ligand>
        <name>Ca(2+)</name>
        <dbReference type="ChEBI" id="CHEBI:29108"/>
        <label>1</label>
        <note>catalytic</note>
    </ligand>
</feature>
<keyword evidence="9" id="KW-0472">Membrane</keyword>
<protein>
    <recommendedName>
        <fullName evidence="8">Paraoxonase</fullName>
        <ecNumber evidence="8">3.1.1.2</ecNumber>
    </recommendedName>
</protein>
<dbReference type="SUPFAM" id="SSF63829">
    <property type="entry name" value="Calcium-dependent phosphotriesterase"/>
    <property type="match status" value="1"/>
</dbReference>
<keyword evidence="9" id="KW-1133">Transmembrane helix</keyword>
<dbReference type="PANTHER" id="PTHR11799:SF12">
    <property type="entry name" value="PARAOXONASE-RELATED"/>
    <property type="match status" value="1"/>
</dbReference>
<reference evidence="11" key="1">
    <citation type="submission" date="2025-08" db="UniProtKB">
        <authorList>
            <consortium name="RefSeq"/>
        </authorList>
    </citation>
    <scope>IDENTIFICATION</scope>
    <source>
        <tissue evidence="11">Tentacle</tissue>
    </source>
</reference>
<organism evidence="10 11">
    <name type="scientific">Actinia tenebrosa</name>
    <name type="common">Australian red waratah sea anemone</name>
    <dbReference type="NCBI Taxonomy" id="6105"/>
    <lineage>
        <taxon>Eukaryota</taxon>
        <taxon>Metazoa</taxon>
        <taxon>Cnidaria</taxon>
        <taxon>Anthozoa</taxon>
        <taxon>Hexacorallia</taxon>
        <taxon>Actiniaria</taxon>
        <taxon>Actiniidae</taxon>
        <taxon>Actinia</taxon>
    </lineage>
</organism>
<evidence type="ECO:0000256" key="8">
    <source>
        <dbReference type="RuleBase" id="RU368025"/>
    </source>
</evidence>
<feature type="binding site" evidence="6">
    <location>
        <position position="120"/>
    </location>
    <ligand>
        <name>Ca(2+)</name>
        <dbReference type="ChEBI" id="CHEBI:29108"/>
        <label>1</label>
        <note>catalytic</note>
    </ligand>
</feature>
<evidence type="ECO:0000256" key="5">
    <source>
        <dbReference type="PIRSR" id="PIRSR602640-1"/>
    </source>
</evidence>
<feature type="binding site" evidence="6">
    <location>
        <position position="232"/>
    </location>
    <ligand>
        <name>Ca(2+)</name>
        <dbReference type="ChEBI" id="CHEBI:29108"/>
        <label>1</label>
        <note>catalytic</note>
    </ligand>
</feature>
<dbReference type="Proteomes" id="UP000515163">
    <property type="component" value="Unplaced"/>
</dbReference>
<gene>
    <name evidence="11" type="primary">LOC116292657</name>
</gene>
<keyword evidence="6 8" id="KW-0106">Calcium</keyword>
<dbReference type="EC" id="3.1.1.2" evidence="8"/>
<dbReference type="InterPro" id="IPR051288">
    <property type="entry name" value="Serum_paraoxonase/arylesterase"/>
</dbReference>
<feature type="disulfide bond" description="In form B" evidence="7">
    <location>
        <begin position="46"/>
        <end position="370"/>
    </location>
</feature>
<feature type="binding site" evidence="6">
    <location>
        <position position="56"/>
    </location>
    <ligand>
        <name>Ca(2+)</name>
        <dbReference type="ChEBI" id="CHEBI:29108"/>
        <label>1</label>
        <note>catalytic</note>
    </ligand>
</feature>
<evidence type="ECO:0000256" key="3">
    <source>
        <dbReference type="ARBA" id="ARBA00023157"/>
    </source>
</evidence>
<dbReference type="GO" id="GO:0004064">
    <property type="term" value="F:arylesterase activity"/>
    <property type="evidence" value="ECO:0007669"/>
    <property type="project" value="UniProtKB-UniRule"/>
</dbReference>
<evidence type="ECO:0000313" key="10">
    <source>
        <dbReference type="Proteomes" id="UP000515163"/>
    </source>
</evidence>
<feature type="binding site" evidence="6">
    <location>
        <position position="172"/>
    </location>
    <ligand>
        <name>Ca(2+)</name>
        <dbReference type="ChEBI" id="CHEBI:29108"/>
        <label>1</label>
        <note>catalytic</note>
    </ligand>
</feature>
<evidence type="ECO:0000313" key="11">
    <source>
        <dbReference type="RefSeq" id="XP_031555871.1"/>
    </source>
</evidence>
<evidence type="ECO:0000256" key="6">
    <source>
        <dbReference type="PIRSR" id="PIRSR602640-2"/>
    </source>
</evidence>
<dbReference type="InParanoid" id="A0A6P8HJ43"/>
<comment type="similarity">
    <text evidence="1 8">Belongs to the paraoxonase family.</text>
</comment>
<dbReference type="FunCoup" id="A0A6P8HJ43">
    <property type="interactions" value="743"/>
</dbReference>
<evidence type="ECO:0000256" key="4">
    <source>
        <dbReference type="ARBA" id="ARBA00023180"/>
    </source>
</evidence>
<evidence type="ECO:0000256" key="9">
    <source>
        <dbReference type="SAM" id="Phobius"/>
    </source>
</evidence>
<dbReference type="RefSeq" id="XP_031555871.1">
    <property type="nucleotide sequence ID" value="XM_031700011.1"/>
</dbReference>
<comment type="cofactor">
    <cofactor evidence="6 8">
        <name>Ca(2+)</name>
        <dbReference type="ChEBI" id="CHEBI:29108"/>
    </cofactor>
    <text evidence="6 8">Binds 2 calcium ions per subunit.</text>
</comment>
<proteinExistence type="inferred from homology"/>